<dbReference type="HOGENOM" id="CLU_1283129_0_0_1"/>
<reference evidence="2" key="1">
    <citation type="journal article" date="2015" name="Genome Announc.">
        <title>Draft genome sequence of the cellulolytic fungus Chaetomium globosum.</title>
        <authorList>
            <person name="Cuomo C.A."/>
            <person name="Untereiner W.A."/>
            <person name="Ma L.-J."/>
            <person name="Grabherr M."/>
            <person name="Birren B.W."/>
        </authorList>
    </citation>
    <scope>NUCLEOTIDE SEQUENCE [LARGE SCALE GENOMIC DNA]</scope>
    <source>
        <strain evidence="2">ATCC 6205 / CBS 148.51 / DSM 1962 / NBRC 6347 / NRRL 1970</strain>
    </source>
</reference>
<proteinExistence type="predicted"/>
<dbReference type="Proteomes" id="UP000001056">
    <property type="component" value="Unassembled WGS sequence"/>
</dbReference>
<dbReference type="OrthoDB" id="4757858at2759"/>
<dbReference type="GeneID" id="4395704"/>
<keyword evidence="2" id="KW-1185">Reference proteome</keyword>
<organism evidence="1 2">
    <name type="scientific">Chaetomium globosum (strain ATCC 6205 / CBS 148.51 / DSM 1962 / NBRC 6347 / NRRL 1970)</name>
    <name type="common">Soil fungus</name>
    <dbReference type="NCBI Taxonomy" id="306901"/>
    <lineage>
        <taxon>Eukaryota</taxon>
        <taxon>Fungi</taxon>
        <taxon>Dikarya</taxon>
        <taxon>Ascomycota</taxon>
        <taxon>Pezizomycotina</taxon>
        <taxon>Sordariomycetes</taxon>
        <taxon>Sordariomycetidae</taxon>
        <taxon>Sordariales</taxon>
        <taxon>Chaetomiaceae</taxon>
        <taxon>Chaetomium</taxon>
    </lineage>
</organism>
<name>Q2GSI9_CHAGB</name>
<protein>
    <submittedName>
        <fullName evidence="1">Uncharacterized protein</fullName>
    </submittedName>
</protein>
<evidence type="ECO:0000313" key="2">
    <source>
        <dbReference type="Proteomes" id="UP000001056"/>
    </source>
</evidence>
<dbReference type="AlphaFoldDB" id="Q2GSI9"/>
<evidence type="ECO:0000313" key="1">
    <source>
        <dbReference type="EMBL" id="EAQ85051.1"/>
    </source>
</evidence>
<gene>
    <name evidence="1" type="ORF">CHGG_09065</name>
</gene>
<dbReference type="VEuPathDB" id="FungiDB:CHGG_09065"/>
<dbReference type="InParanoid" id="Q2GSI9"/>
<accession>Q2GSI9</accession>
<sequence>MGAADWWFRSQTLDMLSSLCANVQELAARGDVVYKILIWDAPGSLMGLKHVTLVQARSRRALDLTVLSQVATTAPNLPTVKFHPVRHTSVFDPPVSLPSMAKLVKLNLPDAYVCHEALLFRPWNPSNTNAPATKLPCFKCHNFQHFSYAQAAEYGPDLEFTPSKAERALVRSTPNLTSLTLYMGQSKHCLRRADVLQSLAGLSKLEDLSLTLLCL</sequence>
<dbReference type="RefSeq" id="XP_001226992.1">
    <property type="nucleotide sequence ID" value="XM_001226991.1"/>
</dbReference>
<dbReference type="EMBL" id="CH408034">
    <property type="protein sequence ID" value="EAQ85051.1"/>
    <property type="molecule type" value="Genomic_DNA"/>
</dbReference>